<dbReference type="STRING" id="29172.A0A0D8Y0V0"/>
<organism evidence="1 2">
    <name type="scientific">Dictyocaulus viviparus</name>
    <name type="common">Bovine lungworm</name>
    <dbReference type="NCBI Taxonomy" id="29172"/>
    <lineage>
        <taxon>Eukaryota</taxon>
        <taxon>Metazoa</taxon>
        <taxon>Ecdysozoa</taxon>
        <taxon>Nematoda</taxon>
        <taxon>Chromadorea</taxon>
        <taxon>Rhabditida</taxon>
        <taxon>Rhabditina</taxon>
        <taxon>Rhabditomorpha</taxon>
        <taxon>Strongyloidea</taxon>
        <taxon>Metastrongylidae</taxon>
        <taxon>Dictyocaulus</taxon>
    </lineage>
</organism>
<dbReference type="InterPro" id="IPR032072">
    <property type="entry name" value="DUF4807"/>
</dbReference>
<dbReference type="EMBL" id="KN716204">
    <property type="protein sequence ID" value="KJH50498.1"/>
    <property type="molecule type" value="Genomic_DNA"/>
</dbReference>
<sequence length="138" mass="15858">MHIDIPTCSSCLEARNHSIRWNCSPNTARSIVQLASHDKKNFDEKARRAGAISEKQLRIAAELDDPTLLARCHLYFALSEAQQAKFIEARKILRNMFFEALQIVWCLVVDVSIFMVKTIKKRVYRALLSRCLGKSQIH</sequence>
<dbReference type="OrthoDB" id="121932at2759"/>
<protein>
    <submittedName>
        <fullName evidence="1">Uncharacterized protein</fullName>
    </submittedName>
</protein>
<dbReference type="Pfam" id="PF16065">
    <property type="entry name" value="DUF4807"/>
    <property type="match status" value="1"/>
</dbReference>
<dbReference type="PANTHER" id="PTHR36693:SF1">
    <property type="entry name" value="GH02722P"/>
    <property type="match status" value="1"/>
</dbReference>
<gene>
    <name evidence="1" type="ORF">DICVIV_03348</name>
</gene>
<reference evidence="1 2" key="1">
    <citation type="submission" date="2013-11" db="EMBL/GenBank/DDBJ databases">
        <title>Draft genome of the bovine lungworm Dictyocaulus viviparus.</title>
        <authorList>
            <person name="Mitreva M."/>
        </authorList>
    </citation>
    <scope>NUCLEOTIDE SEQUENCE [LARGE SCALE GENOMIC DNA]</scope>
    <source>
        <strain evidence="1 2">HannoverDv2000</strain>
    </source>
</reference>
<evidence type="ECO:0000313" key="1">
    <source>
        <dbReference type="EMBL" id="KJH50498.1"/>
    </source>
</evidence>
<name>A0A0D8Y0V0_DICVI</name>
<keyword evidence="2" id="KW-1185">Reference proteome</keyword>
<accession>A0A0D8Y0V0</accession>
<dbReference type="Proteomes" id="UP000053766">
    <property type="component" value="Unassembled WGS sequence"/>
</dbReference>
<evidence type="ECO:0000313" key="2">
    <source>
        <dbReference type="Proteomes" id="UP000053766"/>
    </source>
</evidence>
<dbReference type="AlphaFoldDB" id="A0A0D8Y0V0"/>
<reference evidence="2" key="2">
    <citation type="journal article" date="2016" name="Sci. Rep.">
        <title>Dictyocaulus viviparus genome, variome and transcriptome elucidate lungworm biology and support future intervention.</title>
        <authorList>
            <person name="McNulty S.N."/>
            <person name="Strube C."/>
            <person name="Rosa B.A."/>
            <person name="Martin J.C."/>
            <person name="Tyagi R."/>
            <person name="Choi Y.J."/>
            <person name="Wang Q."/>
            <person name="Hallsworth Pepin K."/>
            <person name="Zhang X."/>
            <person name="Ozersky P."/>
            <person name="Wilson R.K."/>
            <person name="Sternberg P.W."/>
            <person name="Gasser R.B."/>
            <person name="Mitreva M."/>
        </authorList>
    </citation>
    <scope>NUCLEOTIDE SEQUENCE [LARGE SCALE GENOMIC DNA]</scope>
    <source>
        <strain evidence="2">HannoverDv2000</strain>
    </source>
</reference>
<dbReference type="PANTHER" id="PTHR36693">
    <property type="entry name" value="GH02722P"/>
    <property type="match status" value="1"/>
</dbReference>
<proteinExistence type="predicted"/>